<evidence type="ECO:0000313" key="3">
    <source>
        <dbReference type="EMBL" id="GGZ87042.1"/>
    </source>
</evidence>
<dbReference type="EMBL" id="BMZD01000001">
    <property type="protein sequence ID" value="GGZ87042.1"/>
    <property type="molecule type" value="Genomic_DNA"/>
</dbReference>
<keyword evidence="1" id="KW-0732">Signal</keyword>
<dbReference type="PANTHER" id="PTHR43283:SF3">
    <property type="entry name" value="BETA-LACTAMASE FAMILY PROTEIN (AFU_ORTHOLOGUE AFUA_5G07500)"/>
    <property type="match status" value="1"/>
</dbReference>
<evidence type="ECO:0000259" key="2">
    <source>
        <dbReference type="Pfam" id="PF00144"/>
    </source>
</evidence>
<protein>
    <recommendedName>
        <fullName evidence="2">Beta-lactamase-related domain-containing protein</fullName>
    </recommendedName>
</protein>
<name>A0A918R8X8_9SPHN</name>
<reference evidence="3" key="1">
    <citation type="journal article" date="2014" name="Int. J. Syst. Evol. Microbiol.">
        <title>Complete genome sequence of Corynebacterium casei LMG S-19264T (=DSM 44701T), isolated from a smear-ripened cheese.</title>
        <authorList>
            <consortium name="US DOE Joint Genome Institute (JGI-PGF)"/>
            <person name="Walter F."/>
            <person name="Albersmeier A."/>
            <person name="Kalinowski J."/>
            <person name="Ruckert C."/>
        </authorList>
    </citation>
    <scope>NUCLEOTIDE SEQUENCE</scope>
    <source>
        <strain evidence="3">KCTC 32422</strain>
    </source>
</reference>
<dbReference type="RefSeq" id="WP_189538572.1">
    <property type="nucleotide sequence ID" value="NZ_BMZD01000001.1"/>
</dbReference>
<evidence type="ECO:0000256" key="1">
    <source>
        <dbReference type="SAM" id="SignalP"/>
    </source>
</evidence>
<dbReference type="Proteomes" id="UP000634139">
    <property type="component" value="Unassembled WGS sequence"/>
</dbReference>
<comment type="caution">
    <text evidence="3">The sequence shown here is derived from an EMBL/GenBank/DDBJ whole genome shotgun (WGS) entry which is preliminary data.</text>
</comment>
<dbReference type="Pfam" id="PF00144">
    <property type="entry name" value="Beta-lactamase"/>
    <property type="match status" value="1"/>
</dbReference>
<dbReference type="InterPro" id="IPR012338">
    <property type="entry name" value="Beta-lactam/transpept-like"/>
</dbReference>
<feature type="domain" description="Beta-lactamase-related" evidence="2">
    <location>
        <begin position="22"/>
        <end position="376"/>
    </location>
</feature>
<dbReference type="InterPro" id="IPR001466">
    <property type="entry name" value="Beta-lactam-related"/>
</dbReference>
<dbReference type="InterPro" id="IPR050789">
    <property type="entry name" value="Diverse_Enzym_Activities"/>
</dbReference>
<dbReference type="AlphaFoldDB" id="A0A918R8X8"/>
<organism evidence="3 4">
    <name type="scientific">Novosphingobium arvoryzae</name>
    <dbReference type="NCBI Taxonomy" id="1256514"/>
    <lineage>
        <taxon>Bacteria</taxon>
        <taxon>Pseudomonadati</taxon>
        <taxon>Pseudomonadota</taxon>
        <taxon>Alphaproteobacteria</taxon>
        <taxon>Sphingomonadales</taxon>
        <taxon>Sphingomonadaceae</taxon>
        <taxon>Novosphingobium</taxon>
    </lineage>
</organism>
<sequence>MRRLVLLLALIAAPLSAAPPASVAVAFDRSSQHTVLAEGLADKATGRKVSADDPVRIASVSKLVTALGVLRMVDAGQLDLDRDVSDYLGWRLRNPHFPDAPITLQLLLSHQASLSDGGELYIIPLGVTLRERLADPRMWDAAHPPGSGWFAYANINFPVAASVMERVSGERFDRLMQRLVLRPLGLDACFNWGDGCSAQAVSRAAVLYRATGEVARDDLNGQRPPCPVVVQDGQPCDLARYVPGWNGALFSPQGGLRISMRDLARIGQMLARGGRGFLAPASFAALTAPQWSAATGRGGIGEYGESTGFFCGYGLGLHRIGGGGSACRDGLFGDRTPRIGHAGEAYGLRSGLWIDPVTGKGLAFFTTQVPDDEPRGRSAFTLREEAIVERSRH</sequence>
<feature type="chain" id="PRO_5037806272" description="Beta-lactamase-related domain-containing protein" evidence="1">
    <location>
        <begin position="18"/>
        <end position="393"/>
    </location>
</feature>
<dbReference type="SUPFAM" id="SSF56601">
    <property type="entry name" value="beta-lactamase/transpeptidase-like"/>
    <property type="match status" value="1"/>
</dbReference>
<dbReference type="Gene3D" id="3.40.710.10">
    <property type="entry name" value="DD-peptidase/beta-lactamase superfamily"/>
    <property type="match status" value="1"/>
</dbReference>
<keyword evidence="4" id="KW-1185">Reference proteome</keyword>
<gene>
    <name evidence="3" type="ORF">GCM10011617_02130</name>
</gene>
<accession>A0A918R8X8</accession>
<evidence type="ECO:0000313" key="4">
    <source>
        <dbReference type="Proteomes" id="UP000634139"/>
    </source>
</evidence>
<dbReference type="PANTHER" id="PTHR43283">
    <property type="entry name" value="BETA-LACTAMASE-RELATED"/>
    <property type="match status" value="1"/>
</dbReference>
<feature type="signal peptide" evidence="1">
    <location>
        <begin position="1"/>
        <end position="17"/>
    </location>
</feature>
<reference evidence="3" key="2">
    <citation type="submission" date="2020-09" db="EMBL/GenBank/DDBJ databases">
        <authorList>
            <person name="Sun Q."/>
            <person name="Kim S."/>
        </authorList>
    </citation>
    <scope>NUCLEOTIDE SEQUENCE</scope>
    <source>
        <strain evidence="3">KCTC 32422</strain>
    </source>
</reference>
<proteinExistence type="predicted"/>